<proteinExistence type="predicted"/>
<comment type="caution">
    <text evidence="1">The sequence shown here is derived from an EMBL/GenBank/DDBJ whole genome shotgun (WGS) entry which is preliminary data.</text>
</comment>
<name>A0ABS5H5D7_9BURK</name>
<dbReference type="RefSeq" id="WP_212679709.1">
    <property type="nucleotide sequence ID" value="NZ_JAGSPK010000005.1"/>
</dbReference>
<reference evidence="1 2" key="1">
    <citation type="submission" date="2021-04" db="EMBL/GenBank/DDBJ databases">
        <title>novel species isolated from subtropical streams in China.</title>
        <authorList>
            <person name="Lu H."/>
        </authorList>
    </citation>
    <scope>NUCLEOTIDE SEQUENCE [LARGE SCALE GENOMIC DNA]</scope>
    <source>
        <strain evidence="1 2">FT147W</strain>
    </source>
</reference>
<keyword evidence="2" id="KW-1185">Reference proteome</keyword>
<organism evidence="1 2">
    <name type="scientific">Undibacterium rivi</name>
    <dbReference type="NCBI Taxonomy" id="2828729"/>
    <lineage>
        <taxon>Bacteria</taxon>
        <taxon>Pseudomonadati</taxon>
        <taxon>Pseudomonadota</taxon>
        <taxon>Betaproteobacteria</taxon>
        <taxon>Burkholderiales</taxon>
        <taxon>Oxalobacteraceae</taxon>
        <taxon>Undibacterium</taxon>
    </lineage>
</organism>
<gene>
    <name evidence="1" type="ORF">KDM87_14325</name>
</gene>
<dbReference type="Proteomes" id="UP000682982">
    <property type="component" value="Unassembled WGS sequence"/>
</dbReference>
<evidence type="ECO:0000313" key="1">
    <source>
        <dbReference type="EMBL" id="MBR7793772.1"/>
    </source>
</evidence>
<protein>
    <submittedName>
        <fullName evidence="1">Uncharacterized protein</fullName>
    </submittedName>
</protein>
<evidence type="ECO:0000313" key="2">
    <source>
        <dbReference type="Proteomes" id="UP000682982"/>
    </source>
</evidence>
<dbReference type="EMBL" id="JAGSPK010000005">
    <property type="protein sequence ID" value="MBR7793772.1"/>
    <property type="molecule type" value="Genomic_DNA"/>
</dbReference>
<sequence>MNQSELLFTEVSSTSGDLLFVDDVSVKISPTIVNDGNLLFNDNAATDGNLLFAGQAIIVVVQDVTAVIDGSFPALTLDAHVGSLLEIELQSSFPALNIVATGVYDSDTARPLVSRLQTKFNTATTLAVVHSSIVKPLRHASSGATTEWSLATSFRFGAKHDIRQLNRLRRAATMTWMNAVPLCTRIQSRFRDLDKNAATNKSAFSNARPVQMMGHIQFADRQRQRLTVPSHWRSALPMRLTTSDKFSSGTAYRVRETERFQTAIVPPIGISYVPGVKPPIVYVGDANLVFAEPVTTSSNLVFGNTYVTPGSMIVVPVRRTYIVLNNVQLRRVDGNHILPATSLQLKIDWDSWTWSFSASLPRSAISLIEPGVDGDTVILEAMVNGQYYRLIAEDIQSDRQFGQATISVSGRGISAQLSEKYSPTLTFANSTDRTAQQLMNDALKLNGISLGWEVDWRIYDWVVPAGAWSHYGTYMSAVNEIAAAAGAFIQPDPVAQILRVRAKYPSAPWNWGGTTPDIELPSAVVAKEAISWIDNPVYNSVYVSGSNSAGILGYVKRQGTAGDKLAPMITDALITSPIAARQRGIVTLAETGRNTLYSLSLPVLAETGIIEPGSFVRYVDSHSVMGIVKGVSINASGNDAKVRQTIEVLTHG</sequence>
<accession>A0ABS5H5D7</accession>